<reference evidence="1 2" key="1">
    <citation type="submission" date="2015-10" db="EMBL/GenBank/DDBJ databases">
        <authorList>
            <person name="Gilbert D.G."/>
        </authorList>
    </citation>
    <scope>NUCLEOTIDE SEQUENCE [LARGE SCALE GENOMIC DNA]</scope>
    <source>
        <strain evidence="1">FVVF132</strain>
    </source>
</reference>
<name>A0A0Q3LU18_AMAAE</name>
<dbReference type="AlphaFoldDB" id="A0A0Q3LU18"/>
<organism evidence="1 2">
    <name type="scientific">Amazona aestiva</name>
    <name type="common">Blue-fronted Amazon parrot</name>
    <dbReference type="NCBI Taxonomy" id="12930"/>
    <lineage>
        <taxon>Eukaryota</taxon>
        <taxon>Metazoa</taxon>
        <taxon>Chordata</taxon>
        <taxon>Craniata</taxon>
        <taxon>Vertebrata</taxon>
        <taxon>Euteleostomi</taxon>
        <taxon>Archelosauria</taxon>
        <taxon>Archosauria</taxon>
        <taxon>Dinosauria</taxon>
        <taxon>Saurischia</taxon>
        <taxon>Theropoda</taxon>
        <taxon>Coelurosauria</taxon>
        <taxon>Aves</taxon>
        <taxon>Neognathae</taxon>
        <taxon>Neoaves</taxon>
        <taxon>Telluraves</taxon>
        <taxon>Australaves</taxon>
        <taxon>Psittaciformes</taxon>
        <taxon>Psittacidae</taxon>
        <taxon>Amazona</taxon>
    </lineage>
</organism>
<accession>A0A0Q3LU18</accession>
<evidence type="ECO:0000313" key="1">
    <source>
        <dbReference type="EMBL" id="KQK74048.1"/>
    </source>
</evidence>
<proteinExistence type="predicted"/>
<dbReference type="Proteomes" id="UP000051836">
    <property type="component" value="Unassembled WGS sequence"/>
</dbReference>
<sequence length="66" mass="7209">MCPPGAHEEECETTLVVFPKLTSSIFFVSSTPGLITLLNINSEDDVYGEDFSEEQIGAEMPKFVAP</sequence>
<dbReference type="EMBL" id="LMAW01003100">
    <property type="protein sequence ID" value="KQK74048.1"/>
    <property type="molecule type" value="Genomic_DNA"/>
</dbReference>
<comment type="caution">
    <text evidence="1">The sequence shown here is derived from an EMBL/GenBank/DDBJ whole genome shotgun (WGS) entry which is preliminary data.</text>
</comment>
<keyword evidence="2" id="KW-1185">Reference proteome</keyword>
<gene>
    <name evidence="1" type="ORF">AAES_162735</name>
</gene>
<protein>
    <submittedName>
        <fullName evidence="1">Uncharacterized protein</fullName>
    </submittedName>
</protein>
<evidence type="ECO:0000313" key="2">
    <source>
        <dbReference type="Proteomes" id="UP000051836"/>
    </source>
</evidence>